<proteinExistence type="predicted"/>
<dbReference type="GO" id="GO:0005524">
    <property type="term" value="F:ATP binding"/>
    <property type="evidence" value="ECO:0007669"/>
    <property type="project" value="UniProtKB-KW"/>
</dbReference>
<organism evidence="2 3">
    <name type="scientific">Roseomonas alba</name>
    <dbReference type="NCBI Taxonomy" id="2846776"/>
    <lineage>
        <taxon>Bacteria</taxon>
        <taxon>Pseudomonadati</taxon>
        <taxon>Pseudomonadota</taxon>
        <taxon>Alphaproteobacteria</taxon>
        <taxon>Acetobacterales</taxon>
        <taxon>Roseomonadaceae</taxon>
        <taxon>Roseomonas</taxon>
    </lineage>
</organism>
<dbReference type="Proteomes" id="UP001196565">
    <property type="component" value="Unassembled WGS sequence"/>
</dbReference>
<name>A0ABS7AGJ6_9PROT</name>
<evidence type="ECO:0000313" key="2">
    <source>
        <dbReference type="EMBL" id="MBW6400294.1"/>
    </source>
</evidence>
<comment type="caution">
    <text evidence="2">The sequence shown here is derived from an EMBL/GenBank/DDBJ whole genome shotgun (WGS) entry which is preliminary data.</text>
</comment>
<dbReference type="InterPro" id="IPR036890">
    <property type="entry name" value="HATPase_C_sf"/>
</dbReference>
<accession>A0ABS7AGJ6</accession>
<evidence type="ECO:0000256" key="1">
    <source>
        <dbReference type="SAM" id="MobiDB-lite"/>
    </source>
</evidence>
<gene>
    <name evidence="2" type="ORF">KPL78_20705</name>
</gene>
<reference evidence="2 3" key="1">
    <citation type="submission" date="2021-07" db="EMBL/GenBank/DDBJ databases">
        <authorList>
            <person name="So Y."/>
        </authorList>
    </citation>
    <scope>NUCLEOTIDE SEQUENCE [LARGE SCALE GENOMIC DNA]</scope>
    <source>
        <strain evidence="2 3">HJA6</strain>
    </source>
</reference>
<dbReference type="EMBL" id="JAHYBZ010000007">
    <property type="protein sequence ID" value="MBW6400294.1"/>
    <property type="molecule type" value="Genomic_DNA"/>
</dbReference>
<evidence type="ECO:0000313" key="3">
    <source>
        <dbReference type="Proteomes" id="UP001196565"/>
    </source>
</evidence>
<keyword evidence="2" id="KW-0067">ATP-binding</keyword>
<keyword evidence="3" id="KW-1185">Reference proteome</keyword>
<dbReference type="RefSeq" id="WP_219764887.1">
    <property type="nucleotide sequence ID" value="NZ_JAHYBZ010000007.1"/>
</dbReference>
<keyword evidence="2" id="KW-0547">Nucleotide-binding</keyword>
<feature type="region of interest" description="Disordered" evidence="1">
    <location>
        <begin position="411"/>
        <end position="443"/>
    </location>
</feature>
<protein>
    <submittedName>
        <fullName evidence="2">ATP-binding protein</fullName>
    </submittedName>
</protein>
<feature type="compositionally biased region" description="Low complexity" evidence="1">
    <location>
        <begin position="411"/>
        <end position="428"/>
    </location>
</feature>
<feature type="region of interest" description="Disordered" evidence="1">
    <location>
        <begin position="258"/>
        <end position="277"/>
    </location>
</feature>
<dbReference type="SUPFAM" id="SSF55874">
    <property type="entry name" value="ATPase domain of HSP90 chaperone/DNA topoisomerase II/histidine kinase"/>
    <property type="match status" value="1"/>
</dbReference>
<sequence length="583" mass="63304">MSAVTRLRVGDEAFLVAAMIERCPKSMMIRELLQNALEAAGNAPEGQRRVEFSALTLAGSRKLAIWNAGRGLTADELYRMCDIAASINKETGLDANFGMGAKVASLPSNQHGLRYRSCRDGTVHEVILGKRDGIYGRIRQPGPDGRPTEVIEATAAAQAEGRDTRQDWTEVVLLGNRPDQDTVADPYDGHPSSPGNWLTESIAGRFLRFPSGIDVTLLPGVRPGTPRSHTLRGAERRIVALRHHERVTLRNGIAIHYAYDPPDPDRPARNLSQASGPENAEGLAAVAYRGEMYSMLRGAHWRREAPSFGIATGARHVSVVIELPASFPVQIEGYREFLRYRGDLQRPLRLLDFAAMAAENQPDWLKDILASNSPSASLVIDARFAMEALLRELGVTRLRRARAVPAALAEAAAPPAESTPAPAGKAAAQPPPAQRVDDPKAPPQPVFETAPEIFLLREPAEIADVGLTHRAACYYPESHQLHVNLAYPAVGSFARMLAGVEEDGEPIAPAAVDVAERFTVMRVGRALVHALAKRGRPREWNEAQLRAVLSPESLTLAADDVHAGLTDAREAYRQAVTITADDA</sequence>